<reference evidence="1" key="1">
    <citation type="submission" date="2020-06" db="EMBL/GenBank/DDBJ databases">
        <title>Analysis procedures for assessing recovery of high quality, complete, closed genomes from Nanopore long read metagenome sequencing.</title>
        <authorList>
            <person name="Bessarab I."/>
            <person name="Arumugam K."/>
            <person name="Haryono M."/>
            <person name="Liu X."/>
            <person name="Roy S."/>
            <person name="Zuniga-Montanez R.E."/>
            <person name="Qiu G."/>
            <person name="Drautz-Moses D.I."/>
            <person name="Law Y.Y."/>
            <person name="Wuertz S."/>
            <person name="Lauro F.M."/>
            <person name="Huson D.H."/>
            <person name="Williams R.B."/>
        </authorList>
    </citation>
    <scope>NUCLEOTIDE SEQUENCE [LARGE SCALE GENOMIC DNA]</scope>
    <source>
        <strain evidence="1">SSD2</strain>
    </source>
</reference>
<accession>A0A7L6AP94</accession>
<protein>
    <submittedName>
        <fullName evidence="1">Uncharacterized protein</fullName>
    </submittedName>
</protein>
<organism evidence="1 2">
    <name type="scientific">Candidatus Thiothrix singaporensis</name>
    <dbReference type="NCBI Taxonomy" id="2799669"/>
    <lineage>
        <taxon>Bacteria</taxon>
        <taxon>Pseudomonadati</taxon>
        <taxon>Pseudomonadota</taxon>
        <taxon>Gammaproteobacteria</taxon>
        <taxon>Thiotrichales</taxon>
        <taxon>Thiotrichaceae</taxon>
        <taxon>Thiothrix</taxon>
    </lineage>
</organism>
<name>A0A7L6AP94_9GAMM</name>
<gene>
    <name evidence="1" type="ORF">HZT40_04185</name>
</gene>
<dbReference type="EMBL" id="CP059265">
    <property type="protein sequence ID" value="QLQ30936.1"/>
    <property type="molecule type" value="Genomic_DNA"/>
</dbReference>
<evidence type="ECO:0000313" key="2">
    <source>
        <dbReference type="Proteomes" id="UP000510621"/>
    </source>
</evidence>
<dbReference type="Proteomes" id="UP000510621">
    <property type="component" value="Chromosome"/>
</dbReference>
<sequence>MIQIAYLSQSNFIKIFEKKEKEVIEKILEERQFGFDKVNNGSLELPDIIRHVLIDLDKNGVSNSFSFSEWYAEIISIPLQIAKKYPYEEKTIRAILPVILSQVEEERNDMLYRLNINGRWELADAIRVVIYSDRNKFL</sequence>
<evidence type="ECO:0000313" key="1">
    <source>
        <dbReference type="EMBL" id="QLQ30936.1"/>
    </source>
</evidence>
<dbReference type="KEGG" id="this:HZT40_04185"/>
<proteinExistence type="predicted"/>
<dbReference type="AlphaFoldDB" id="A0A7L6AP94"/>
<keyword evidence="2" id="KW-1185">Reference proteome</keyword>